<sequence>MGRLGRSDTSASQKTDVKQRLRCVSLGPITPFPIPDSPRTLKFLTPKRAATHLKRFWCFGCPWAVAIAYH</sequence>
<accession>A0A2H1WPC6</accession>
<evidence type="ECO:0000313" key="1">
    <source>
        <dbReference type="EMBL" id="SOQ54802.1"/>
    </source>
</evidence>
<gene>
    <name evidence="1" type="ORF">SFRICE_010838</name>
</gene>
<organism evidence="1">
    <name type="scientific">Spodoptera frugiperda</name>
    <name type="common">Fall armyworm</name>
    <dbReference type="NCBI Taxonomy" id="7108"/>
    <lineage>
        <taxon>Eukaryota</taxon>
        <taxon>Metazoa</taxon>
        <taxon>Ecdysozoa</taxon>
        <taxon>Arthropoda</taxon>
        <taxon>Hexapoda</taxon>
        <taxon>Insecta</taxon>
        <taxon>Pterygota</taxon>
        <taxon>Neoptera</taxon>
        <taxon>Endopterygota</taxon>
        <taxon>Lepidoptera</taxon>
        <taxon>Glossata</taxon>
        <taxon>Ditrysia</taxon>
        <taxon>Noctuoidea</taxon>
        <taxon>Noctuidae</taxon>
        <taxon>Amphipyrinae</taxon>
        <taxon>Spodoptera</taxon>
    </lineage>
</organism>
<reference evidence="1" key="1">
    <citation type="submission" date="2016-07" db="EMBL/GenBank/DDBJ databases">
        <authorList>
            <person name="Bretaudeau A."/>
        </authorList>
    </citation>
    <scope>NUCLEOTIDE SEQUENCE</scope>
    <source>
        <strain evidence="1">Rice</strain>
        <tissue evidence="1">Whole body</tissue>
    </source>
</reference>
<name>A0A2H1WPC6_SPOFR</name>
<dbReference type="AlphaFoldDB" id="A0A2H1WPC6"/>
<proteinExistence type="predicted"/>
<protein>
    <submittedName>
        <fullName evidence="1">SFRICE_010838</fullName>
    </submittedName>
</protein>
<dbReference type="EMBL" id="ODYU01010003">
    <property type="protein sequence ID" value="SOQ54802.1"/>
    <property type="molecule type" value="Genomic_DNA"/>
</dbReference>